<gene>
    <name evidence="2" type="ORF">Y882_14780</name>
</gene>
<proteinExistence type="predicted"/>
<evidence type="ECO:0000313" key="3">
    <source>
        <dbReference type="Proteomes" id="UP000035481"/>
    </source>
</evidence>
<feature type="region of interest" description="Disordered" evidence="1">
    <location>
        <begin position="50"/>
        <end position="77"/>
    </location>
</feature>
<name>A0A0G9GZK0_9GAMM</name>
<evidence type="ECO:0000256" key="1">
    <source>
        <dbReference type="SAM" id="MobiDB-lite"/>
    </source>
</evidence>
<dbReference type="AlphaFoldDB" id="A0A0G9GZK0"/>
<sequence>MDAPIIEYLVSRQQGEGWRVLRDGSPVGRRCVLVNALELATLLAEREATRGGSGTRVMMARQDTHRLPGYRPWRSTP</sequence>
<protein>
    <submittedName>
        <fullName evidence="2">Uncharacterized protein</fullName>
    </submittedName>
</protein>
<accession>A0A0G9GZK0</accession>
<evidence type="ECO:0000313" key="2">
    <source>
        <dbReference type="EMBL" id="KLD62723.1"/>
    </source>
</evidence>
<dbReference type="Proteomes" id="UP000035481">
    <property type="component" value="Unassembled WGS sequence"/>
</dbReference>
<dbReference type="OrthoDB" id="5957872at2"/>
<organism evidence="2 3">
    <name type="scientific">Dyella japonica DSM 16301</name>
    <dbReference type="NCBI Taxonomy" id="1440762"/>
    <lineage>
        <taxon>Bacteria</taxon>
        <taxon>Pseudomonadati</taxon>
        <taxon>Pseudomonadota</taxon>
        <taxon>Gammaproteobacteria</taxon>
        <taxon>Lysobacterales</taxon>
        <taxon>Rhodanobacteraceae</taxon>
        <taxon>Dyella</taxon>
    </lineage>
</organism>
<comment type="caution">
    <text evidence="2">The sequence shown here is derived from an EMBL/GenBank/DDBJ whole genome shotgun (WGS) entry which is preliminary data.</text>
</comment>
<dbReference type="RefSeq" id="WP_046972648.1">
    <property type="nucleotide sequence ID" value="NZ_JPLA01000042.1"/>
</dbReference>
<dbReference type="PATRIC" id="fig|1440762.4.peg.2678"/>
<reference evidence="2 3" key="1">
    <citation type="journal article" date="2015" name="Antonie Van Leeuwenhoek">
        <title>A phylogenomic and molecular marker based taxonomic framework for the order Xanthomonadales: proposal to transfer the families Algiphilaceae and Solimonadaceae to the order Nevskiales ord. nov. and to create a new family within the order Xanthomonadales, the family Rhodanobacteraceae fam. nov., containing the genus Rhodanobacter and its closest relatives.</title>
        <authorList>
            <person name="Naushad S."/>
            <person name="Adeolu M."/>
            <person name="Wong S."/>
            <person name="Sohail M."/>
            <person name="Schellhorn H.E."/>
            <person name="Gupta R.S."/>
        </authorList>
    </citation>
    <scope>NUCLEOTIDE SEQUENCE [LARGE SCALE GENOMIC DNA]</scope>
    <source>
        <strain evidence="2 3">DSM 16301</strain>
    </source>
</reference>
<dbReference type="EMBL" id="JPLA01000042">
    <property type="protein sequence ID" value="KLD62723.1"/>
    <property type="molecule type" value="Genomic_DNA"/>
</dbReference>